<feature type="coiled-coil region" evidence="1">
    <location>
        <begin position="12"/>
        <end position="39"/>
    </location>
</feature>
<dbReference type="Proteomes" id="UP001558632">
    <property type="component" value="Unassembled WGS sequence"/>
</dbReference>
<reference evidence="2 3" key="1">
    <citation type="submission" date="2024-07" db="EMBL/GenBank/DDBJ databases">
        <title>Enhanced genomic and transcriptomic resources for Trichinella pseudospiralis and T. spiralis underpin the discovery of pronounced molecular differences between stages and species.</title>
        <authorList>
            <person name="Pasi K.K."/>
            <person name="La Rosa G."/>
            <person name="Gomez-Morales M.A."/>
            <person name="Tosini F."/>
            <person name="Sumanam S."/>
            <person name="Young N.D."/>
            <person name="Chang B.C."/>
            <person name="Robin G.B."/>
        </authorList>
    </citation>
    <scope>NUCLEOTIDE SEQUENCE [LARGE SCALE GENOMIC DNA]</scope>
    <source>
        <strain evidence="2">ISS534</strain>
    </source>
</reference>
<sequence>MTDVIDFYHQLNREWKSEIKKIQNSLESLANYNEEVTRDTAFRKRRRREYGNCTTIRKSEEFLRVDWTEPKAQGVLNRTWYHLTVRERDSAQGWLASQLKDLGSRSRSRRSLDVRHFVPVQPAEPIRWVELDLVNLSIRDEVIQNTTRDNLLSKSPTPSASSLSANYETFHQLMRFFQFNYAWAKRIYK</sequence>
<gene>
    <name evidence="2" type="ORF">TSPI_10203</name>
</gene>
<evidence type="ECO:0000313" key="3">
    <source>
        <dbReference type="Proteomes" id="UP001558632"/>
    </source>
</evidence>
<evidence type="ECO:0000256" key="1">
    <source>
        <dbReference type="SAM" id="Coils"/>
    </source>
</evidence>
<protein>
    <submittedName>
        <fullName evidence="2">Dihydropyrimidine dehydrogenase</fullName>
    </submittedName>
</protein>
<keyword evidence="1" id="KW-0175">Coiled coil</keyword>
<dbReference type="EMBL" id="JBEUSY010000141">
    <property type="protein sequence ID" value="KAL1244146.1"/>
    <property type="molecule type" value="Genomic_DNA"/>
</dbReference>
<organism evidence="2 3">
    <name type="scientific">Trichinella spiralis</name>
    <name type="common">Trichina worm</name>
    <dbReference type="NCBI Taxonomy" id="6334"/>
    <lineage>
        <taxon>Eukaryota</taxon>
        <taxon>Metazoa</taxon>
        <taxon>Ecdysozoa</taxon>
        <taxon>Nematoda</taxon>
        <taxon>Enoplea</taxon>
        <taxon>Dorylaimia</taxon>
        <taxon>Trichinellida</taxon>
        <taxon>Trichinellidae</taxon>
        <taxon>Trichinella</taxon>
    </lineage>
</organism>
<name>A0ABR3KU20_TRISP</name>
<accession>A0ABR3KU20</accession>
<evidence type="ECO:0000313" key="2">
    <source>
        <dbReference type="EMBL" id="KAL1244146.1"/>
    </source>
</evidence>
<comment type="caution">
    <text evidence="2">The sequence shown here is derived from an EMBL/GenBank/DDBJ whole genome shotgun (WGS) entry which is preliminary data.</text>
</comment>
<keyword evidence="3" id="KW-1185">Reference proteome</keyword>
<proteinExistence type="predicted"/>